<dbReference type="KEGG" id="hjo:AY555_00790"/>
<dbReference type="AlphaFoldDB" id="A0A143DBP6"/>
<evidence type="ECO:0008006" key="3">
    <source>
        <dbReference type="Google" id="ProtNLM"/>
    </source>
</evidence>
<sequence>MAQNVVYVVVGQARPDTADEGSDPVAISVMLTADDPDQAVEHAVDALEEDGFEDVEIEQVGEIDEAPDNDLRAPYDAALSGEIAIIEYE</sequence>
<dbReference type="GeneID" id="53315693"/>
<dbReference type="RefSeq" id="WP_066132140.1">
    <property type="nucleotide sequence ID" value="NZ_CP014525.1"/>
</dbReference>
<gene>
    <name evidence="1" type="ORF">AY555_00790</name>
</gene>
<evidence type="ECO:0000313" key="1">
    <source>
        <dbReference type="EMBL" id="AMW33950.1"/>
    </source>
</evidence>
<organism evidence="1 2">
    <name type="scientific">Haematospirillum jordaniae</name>
    <dbReference type="NCBI Taxonomy" id="1549855"/>
    <lineage>
        <taxon>Bacteria</taxon>
        <taxon>Pseudomonadati</taxon>
        <taxon>Pseudomonadota</taxon>
        <taxon>Alphaproteobacteria</taxon>
        <taxon>Rhodospirillales</taxon>
        <taxon>Novispirillaceae</taxon>
        <taxon>Haematospirillum</taxon>
    </lineage>
</organism>
<name>A0A143DBP6_9PROT</name>
<keyword evidence="2" id="KW-1185">Reference proteome</keyword>
<accession>A0A143DBP6</accession>
<dbReference type="OrthoDB" id="8452182at2"/>
<dbReference type="Proteomes" id="UP000076066">
    <property type="component" value="Chromosome"/>
</dbReference>
<reference evidence="1 2" key="1">
    <citation type="submission" date="2016-02" db="EMBL/GenBank/DDBJ databases">
        <title>Complete Genome of H5569, the type strain of the newly described species Haematospirillium jordaniae.</title>
        <authorList>
            <person name="Nicholson A.C."/>
            <person name="Humrighouse B.W."/>
            <person name="Loparov V."/>
            <person name="McQuiston J.R."/>
        </authorList>
    </citation>
    <scope>NUCLEOTIDE SEQUENCE [LARGE SCALE GENOMIC DNA]</scope>
    <source>
        <strain evidence="1 2">H5569</strain>
    </source>
</reference>
<protein>
    <recommendedName>
        <fullName evidence="3">Transcriptional regulator</fullName>
    </recommendedName>
</protein>
<evidence type="ECO:0000313" key="2">
    <source>
        <dbReference type="Proteomes" id="UP000076066"/>
    </source>
</evidence>
<dbReference type="EMBL" id="CP014525">
    <property type="protein sequence ID" value="AMW33950.1"/>
    <property type="molecule type" value="Genomic_DNA"/>
</dbReference>
<proteinExistence type="predicted"/>